<name>A0A0F8YSN0_9ZZZZ</name>
<evidence type="ECO:0000313" key="1">
    <source>
        <dbReference type="EMBL" id="KKK84417.1"/>
    </source>
</evidence>
<reference evidence="1" key="1">
    <citation type="journal article" date="2015" name="Nature">
        <title>Complex archaea that bridge the gap between prokaryotes and eukaryotes.</title>
        <authorList>
            <person name="Spang A."/>
            <person name="Saw J.H."/>
            <person name="Jorgensen S.L."/>
            <person name="Zaremba-Niedzwiedzka K."/>
            <person name="Martijn J."/>
            <person name="Lind A.E."/>
            <person name="van Eijk R."/>
            <person name="Schleper C."/>
            <person name="Guy L."/>
            <person name="Ettema T.J."/>
        </authorList>
    </citation>
    <scope>NUCLEOTIDE SEQUENCE</scope>
</reference>
<sequence>FMGIDKAFSSLRYDKPPTFGKIAS</sequence>
<dbReference type="EMBL" id="LAZR01051786">
    <property type="protein sequence ID" value="KKK84417.1"/>
    <property type="molecule type" value="Genomic_DNA"/>
</dbReference>
<comment type="caution">
    <text evidence="1">The sequence shown here is derived from an EMBL/GenBank/DDBJ whole genome shotgun (WGS) entry which is preliminary data.</text>
</comment>
<gene>
    <name evidence="1" type="ORF">LCGC14_2783530</name>
</gene>
<accession>A0A0F8YSN0</accession>
<proteinExistence type="predicted"/>
<dbReference type="AlphaFoldDB" id="A0A0F8YSN0"/>
<feature type="non-terminal residue" evidence="1">
    <location>
        <position position="1"/>
    </location>
</feature>
<protein>
    <submittedName>
        <fullName evidence="1">Uncharacterized protein</fullName>
    </submittedName>
</protein>
<organism evidence="1">
    <name type="scientific">marine sediment metagenome</name>
    <dbReference type="NCBI Taxonomy" id="412755"/>
    <lineage>
        <taxon>unclassified sequences</taxon>
        <taxon>metagenomes</taxon>
        <taxon>ecological metagenomes</taxon>
    </lineage>
</organism>